<feature type="domain" description="HTH araC/xylS-type" evidence="4">
    <location>
        <begin position="223"/>
        <end position="323"/>
    </location>
</feature>
<evidence type="ECO:0000256" key="1">
    <source>
        <dbReference type="ARBA" id="ARBA00023015"/>
    </source>
</evidence>
<dbReference type="InterPro" id="IPR018062">
    <property type="entry name" value="HTH_AraC-typ_CS"/>
</dbReference>
<gene>
    <name evidence="5" type="ORF">HORIV_70160</name>
</gene>
<dbReference type="Proteomes" id="UP000289555">
    <property type="component" value="Chromosome"/>
</dbReference>
<protein>
    <recommendedName>
        <fullName evidence="4">HTH araC/xylS-type domain-containing protein</fullName>
    </recommendedName>
</protein>
<dbReference type="SMART" id="SM00342">
    <property type="entry name" value="HTH_ARAC"/>
    <property type="match status" value="1"/>
</dbReference>
<dbReference type="PROSITE" id="PS00041">
    <property type="entry name" value="HTH_ARAC_FAMILY_1"/>
    <property type="match status" value="1"/>
</dbReference>
<dbReference type="InterPro" id="IPR009057">
    <property type="entry name" value="Homeodomain-like_sf"/>
</dbReference>
<name>A0ABM7GV02_9GAMM</name>
<dbReference type="InterPro" id="IPR050204">
    <property type="entry name" value="AraC_XylS_family_regulators"/>
</dbReference>
<sequence length="375" mass="42958">MGTTPFLLQKHAILRTDSQEVIREHVTHYLCPHRMRLFDGPRLASRLSAVSFDQLAIIELQYGANVEIDPVEESNVYLFRITLEGQGTIVYADRQVSMVQGGITVTSPCQRALIQTSPNCHNLIVRVPRHRLEQRLSCRLDQRIDLPIIFDHYFPEHYPGTVFLLDTIKYFARLTDALHQQNIPRQQIKRMEEYLYDSLLGLFMNNYSQRLSGNPSPLPHYVKTAKTHIDLNLKQGIELDTLASMAGVSKRTLQYGFQQFIGLSPKAYFTQQRMKSVHQALIDAPRGHRVTDVIMQHGINSPGHFSAQYKEVYGVTPCKRYSQTAHILNWLTPYHEPTVDSAPFIQSQYDTPQSVRAFFLQRRTRAGPAARLPTG</sequence>
<dbReference type="PANTHER" id="PTHR46796">
    <property type="entry name" value="HTH-TYPE TRANSCRIPTIONAL ACTIVATOR RHAS-RELATED"/>
    <property type="match status" value="1"/>
</dbReference>
<dbReference type="Pfam" id="PF12833">
    <property type="entry name" value="HTH_18"/>
    <property type="match status" value="1"/>
</dbReference>
<dbReference type="PROSITE" id="PS01124">
    <property type="entry name" value="HTH_ARAC_FAMILY_2"/>
    <property type="match status" value="1"/>
</dbReference>
<keyword evidence="2" id="KW-0238">DNA-binding</keyword>
<dbReference type="Gene3D" id="1.10.10.60">
    <property type="entry name" value="Homeodomain-like"/>
    <property type="match status" value="1"/>
</dbReference>
<reference evidence="6" key="1">
    <citation type="journal article" date="2019" name="Microbiol. Resour. Announc.">
        <title>Complete Genome Sequence of Halomonas olivaria, a Moderately Halophilic Bacterium Isolated from Olive Processing Effluents, Obtained by Nanopore Sequencing.</title>
        <authorList>
            <person name="Nagata S."/>
            <person name="Ii K.M."/>
            <person name="Tsukimi T."/>
            <person name="Miura M.C."/>
            <person name="Galipon J."/>
            <person name="Arakawa K."/>
        </authorList>
    </citation>
    <scope>NUCLEOTIDE SEQUENCE [LARGE SCALE GENOMIC DNA]</scope>
    <source>
        <strain evidence="6">TYRC17</strain>
    </source>
</reference>
<keyword evidence="6" id="KW-1185">Reference proteome</keyword>
<organism evidence="5 6">
    <name type="scientific">Vreelandella olivaria</name>
    <dbReference type="NCBI Taxonomy" id="390919"/>
    <lineage>
        <taxon>Bacteria</taxon>
        <taxon>Pseudomonadati</taxon>
        <taxon>Pseudomonadota</taxon>
        <taxon>Gammaproteobacteria</taxon>
        <taxon>Oceanospirillales</taxon>
        <taxon>Halomonadaceae</taxon>
        <taxon>Vreelandella</taxon>
    </lineage>
</organism>
<evidence type="ECO:0000256" key="2">
    <source>
        <dbReference type="ARBA" id="ARBA00023125"/>
    </source>
</evidence>
<dbReference type="Pfam" id="PF14525">
    <property type="entry name" value="AraC_binding_2"/>
    <property type="match status" value="1"/>
</dbReference>
<keyword evidence="1" id="KW-0805">Transcription regulation</keyword>
<keyword evidence="3" id="KW-0804">Transcription</keyword>
<evidence type="ECO:0000259" key="4">
    <source>
        <dbReference type="PROSITE" id="PS01124"/>
    </source>
</evidence>
<dbReference type="EMBL" id="AP019416">
    <property type="protein sequence ID" value="BBI54595.1"/>
    <property type="molecule type" value="Genomic_DNA"/>
</dbReference>
<dbReference type="SUPFAM" id="SSF46689">
    <property type="entry name" value="Homeodomain-like"/>
    <property type="match status" value="1"/>
</dbReference>
<evidence type="ECO:0000313" key="6">
    <source>
        <dbReference type="Proteomes" id="UP000289555"/>
    </source>
</evidence>
<accession>A0ABM7GV02</accession>
<evidence type="ECO:0000256" key="3">
    <source>
        <dbReference type="ARBA" id="ARBA00023163"/>
    </source>
</evidence>
<dbReference type="InterPro" id="IPR035418">
    <property type="entry name" value="AraC-bd_2"/>
</dbReference>
<proteinExistence type="predicted"/>
<evidence type="ECO:0000313" key="5">
    <source>
        <dbReference type="EMBL" id="BBI54595.1"/>
    </source>
</evidence>
<dbReference type="InterPro" id="IPR018060">
    <property type="entry name" value="HTH_AraC"/>
</dbReference>